<keyword evidence="2 4" id="KW-0479">Metal-binding</keyword>
<keyword evidence="6" id="KW-1133">Transmembrane helix</keyword>
<dbReference type="Pfam" id="PF00067">
    <property type="entry name" value="p450"/>
    <property type="match status" value="1"/>
</dbReference>
<dbReference type="GO" id="GO:0004497">
    <property type="term" value="F:monooxygenase activity"/>
    <property type="evidence" value="ECO:0007669"/>
    <property type="project" value="UniProtKB-KW"/>
</dbReference>
<organism evidence="7 8">
    <name type="scientific">Cochliobolus sativus</name>
    <name type="common">Common root rot and spot blotch fungus</name>
    <name type="synonym">Bipolaris sorokiniana</name>
    <dbReference type="NCBI Taxonomy" id="45130"/>
    <lineage>
        <taxon>Eukaryota</taxon>
        <taxon>Fungi</taxon>
        <taxon>Dikarya</taxon>
        <taxon>Ascomycota</taxon>
        <taxon>Pezizomycotina</taxon>
        <taxon>Dothideomycetes</taxon>
        <taxon>Pleosporomycetidae</taxon>
        <taxon>Pleosporales</taxon>
        <taxon>Pleosporineae</taxon>
        <taxon>Pleosporaceae</taxon>
        <taxon>Bipolaris</taxon>
    </lineage>
</organism>
<proteinExistence type="inferred from homology"/>
<dbReference type="InterPro" id="IPR036396">
    <property type="entry name" value="Cyt_P450_sf"/>
</dbReference>
<dbReference type="InterPro" id="IPR001128">
    <property type="entry name" value="Cyt_P450"/>
</dbReference>
<comment type="similarity">
    <text evidence="5">Belongs to the cytochrome P450 family.</text>
</comment>
<evidence type="ECO:0008006" key="9">
    <source>
        <dbReference type="Google" id="ProtNLM"/>
    </source>
</evidence>
<keyword evidence="5" id="KW-0560">Oxidoreductase</keyword>
<dbReference type="FunFam" id="1.10.630.10:FF:000050">
    <property type="entry name" value="Cytochrome P450 monooxygenase"/>
    <property type="match status" value="1"/>
</dbReference>
<comment type="cofactor">
    <cofactor evidence="1 4">
        <name>heme</name>
        <dbReference type="ChEBI" id="CHEBI:30413"/>
    </cofactor>
</comment>
<dbReference type="Gene3D" id="1.10.630.10">
    <property type="entry name" value="Cytochrome P450"/>
    <property type="match status" value="1"/>
</dbReference>
<gene>
    <name evidence="7" type="ORF">GGP41_003143</name>
</gene>
<evidence type="ECO:0000256" key="5">
    <source>
        <dbReference type="RuleBase" id="RU000461"/>
    </source>
</evidence>
<dbReference type="GO" id="GO:0005506">
    <property type="term" value="F:iron ion binding"/>
    <property type="evidence" value="ECO:0007669"/>
    <property type="project" value="InterPro"/>
</dbReference>
<dbReference type="PRINTS" id="PR00463">
    <property type="entry name" value="EP450I"/>
</dbReference>
<dbReference type="GO" id="GO:0016705">
    <property type="term" value="F:oxidoreductase activity, acting on paired donors, with incorporation or reduction of molecular oxygen"/>
    <property type="evidence" value="ECO:0007669"/>
    <property type="project" value="InterPro"/>
</dbReference>
<dbReference type="OMA" id="FYLPFRA"/>
<evidence type="ECO:0000256" key="6">
    <source>
        <dbReference type="SAM" id="Phobius"/>
    </source>
</evidence>
<dbReference type="EMBL" id="WNKQ01000019">
    <property type="protein sequence ID" value="KAF5845512.1"/>
    <property type="molecule type" value="Genomic_DNA"/>
</dbReference>
<dbReference type="PRINTS" id="PR00385">
    <property type="entry name" value="P450"/>
</dbReference>
<dbReference type="InterPro" id="IPR017972">
    <property type="entry name" value="Cyt_P450_CS"/>
</dbReference>
<keyword evidence="3 4" id="KW-0408">Iron</keyword>
<sequence>MSPTIQNLVPQLNSIVLVPIILLVSSLAWIVYARCFHPLAKYPGPFFASITRLWHIINVAQGSSDKTQRQLHEKYGPIVRIAPNEVAIADPEAIRTIYSAQSGFTKTDFYLPFRADWARYPDAFTNLDERQHAERRRIVNSVYSMSNIVQLEEDIDKCVQLLIAKFTDRAMKGSIIDMSEWVQWYAFDVIGKLFFSHPFGFLQNAYDHAGYIHALDLLIPFIAVACAAPTYLRPLVLFSGAAIPRVFKALKALKHIESASGACVVQRQHLIAQGKAEECEDMLQSFFEIMQEKGQEKDFGITEVKMEAYGAFIAGSDTTAAAITAILYHLMRTPSAYARLTAEIDEAEQAGLLSQDIQYHEAVGLSYLMACCKEGMRLHPSVGMTLPRHVPRGGCVIAGQWFPEGTRVGINAAVVQRDRGVFGHDADEFVPERWFRPNAAKMERCMFQFGGGSRTCIGKNISLCEMYKVIPSLLRSFDLQLSDPDREWETRNYWFNKPSKVYTTIRCRDSIFSGPP</sequence>
<dbReference type="PANTHER" id="PTHR24305">
    <property type="entry name" value="CYTOCHROME P450"/>
    <property type="match status" value="1"/>
</dbReference>
<feature type="binding site" description="axial binding residue" evidence="4">
    <location>
        <position position="456"/>
    </location>
    <ligand>
        <name>heme</name>
        <dbReference type="ChEBI" id="CHEBI:30413"/>
    </ligand>
    <ligandPart>
        <name>Fe</name>
        <dbReference type="ChEBI" id="CHEBI:18248"/>
    </ligandPart>
</feature>
<evidence type="ECO:0000256" key="4">
    <source>
        <dbReference type="PIRSR" id="PIRSR602401-1"/>
    </source>
</evidence>
<evidence type="ECO:0000256" key="3">
    <source>
        <dbReference type="ARBA" id="ARBA00023004"/>
    </source>
</evidence>
<dbReference type="Proteomes" id="UP000624244">
    <property type="component" value="Unassembled WGS sequence"/>
</dbReference>
<keyword evidence="6" id="KW-0472">Membrane</keyword>
<keyword evidence="6" id="KW-0812">Transmembrane</keyword>
<accession>A0A8H5ZAA7</accession>
<keyword evidence="5" id="KW-0503">Monooxygenase</keyword>
<dbReference type="AlphaFoldDB" id="A0A8H5ZAA7"/>
<keyword evidence="4 5" id="KW-0349">Heme</keyword>
<dbReference type="CDD" id="cd11060">
    <property type="entry name" value="CYP57A1-like"/>
    <property type="match status" value="1"/>
</dbReference>
<protein>
    <recommendedName>
        <fullName evidence="9">Cytochrome P450</fullName>
    </recommendedName>
</protein>
<dbReference type="InterPro" id="IPR002401">
    <property type="entry name" value="Cyt_P450_E_grp-I"/>
</dbReference>
<feature type="transmembrane region" description="Helical" evidence="6">
    <location>
        <begin position="12"/>
        <end position="32"/>
    </location>
</feature>
<comment type="caution">
    <text evidence="7">The sequence shown here is derived from an EMBL/GenBank/DDBJ whole genome shotgun (WGS) entry which is preliminary data.</text>
</comment>
<dbReference type="PROSITE" id="PS00086">
    <property type="entry name" value="CYTOCHROME_P450"/>
    <property type="match status" value="1"/>
</dbReference>
<dbReference type="PANTHER" id="PTHR24305:SF229">
    <property type="entry name" value="P450, PUTATIVE (EUROFUNG)-RELATED"/>
    <property type="match status" value="1"/>
</dbReference>
<evidence type="ECO:0000313" key="8">
    <source>
        <dbReference type="Proteomes" id="UP000624244"/>
    </source>
</evidence>
<evidence type="ECO:0000313" key="7">
    <source>
        <dbReference type="EMBL" id="KAF5845512.1"/>
    </source>
</evidence>
<evidence type="ECO:0000256" key="2">
    <source>
        <dbReference type="ARBA" id="ARBA00022723"/>
    </source>
</evidence>
<dbReference type="InterPro" id="IPR050121">
    <property type="entry name" value="Cytochrome_P450_monoxygenase"/>
</dbReference>
<evidence type="ECO:0000256" key="1">
    <source>
        <dbReference type="ARBA" id="ARBA00001971"/>
    </source>
</evidence>
<dbReference type="GO" id="GO:0020037">
    <property type="term" value="F:heme binding"/>
    <property type="evidence" value="ECO:0007669"/>
    <property type="project" value="InterPro"/>
</dbReference>
<reference evidence="7" key="1">
    <citation type="submission" date="2019-11" db="EMBL/GenBank/DDBJ databases">
        <title>Bipolaris sorokiniana Genome sequencing.</title>
        <authorList>
            <person name="Wang H."/>
        </authorList>
    </citation>
    <scope>NUCLEOTIDE SEQUENCE</scope>
</reference>
<dbReference type="SUPFAM" id="SSF48264">
    <property type="entry name" value="Cytochrome P450"/>
    <property type="match status" value="1"/>
</dbReference>
<name>A0A8H5ZAA7_COCSA</name>